<proteinExistence type="predicted"/>
<dbReference type="InterPro" id="IPR036388">
    <property type="entry name" value="WH-like_DNA-bd_sf"/>
</dbReference>
<organism evidence="4 5">
    <name type="scientific">Roseateles depolymerans</name>
    <dbReference type="NCBI Taxonomy" id="76731"/>
    <lineage>
        <taxon>Bacteria</taxon>
        <taxon>Pseudomonadati</taxon>
        <taxon>Pseudomonadota</taxon>
        <taxon>Betaproteobacteria</taxon>
        <taxon>Burkholderiales</taxon>
        <taxon>Sphaerotilaceae</taxon>
        <taxon>Roseateles</taxon>
    </lineage>
</organism>
<dbReference type="SUPFAM" id="SSF48452">
    <property type="entry name" value="TPR-like"/>
    <property type="match status" value="1"/>
</dbReference>
<dbReference type="Gene3D" id="1.10.10.10">
    <property type="entry name" value="Winged helix-like DNA-binding domain superfamily/Winged helix DNA-binding domain"/>
    <property type="match status" value="1"/>
</dbReference>
<dbReference type="GO" id="GO:0000160">
    <property type="term" value="P:phosphorelay signal transduction system"/>
    <property type="evidence" value="ECO:0007669"/>
    <property type="project" value="InterPro"/>
</dbReference>
<dbReference type="InterPro" id="IPR001867">
    <property type="entry name" value="OmpR/PhoB-type_DNA-bd"/>
</dbReference>
<dbReference type="Proteomes" id="UP000249633">
    <property type="component" value="Unassembled WGS sequence"/>
</dbReference>
<dbReference type="AlphaFoldDB" id="A0A2W5DYT3"/>
<feature type="DNA-binding region" description="OmpR/PhoB-type" evidence="2">
    <location>
        <begin position="8"/>
        <end position="102"/>
    </location>
</feature>
<evidence type="ECO:0000259" key="3">
    <source>
        <dbReference type="PROSITE" id="PS51755"/>
    </source>
</evidence>
<accession>A0A2W5DYT3</accession>
<dbReference type="SUPFAM" id="SSF46894">
    <property type="entry name" value="C-terminal effector domain of the bipartite response regulators"/>
    <property type="match status" value="1"/>
</dbReference>
<protein>
    <recommendedName>
        <fullName evidence="3">OmpR/PhoB-type domain-containing protein</fullName>
    </recommendedName>
</protein>
<dbReference type="InterPro" id="IPR011990">
    <property type="entry name" value="TPR-like_helical_dom_sf"/>
</dbReference>
<name>A0A2W5DYT3_9BURK</name>
<reference evidence="4 5" key="1">
    <citation type="submission" date="2017-08" db="EMBL/GenBank/DDBJ databases">
        <title>Infants hospitalized years apart are colonized by the same room-sourced microbial strains.</title>
        <authorList>
            <person name="Brooks B."/>
            <person name="Olm M.R."/>
            <person name="Firek B.A."/>
            <person name="Baker R."/>
            <person name="Thomas B.C."/>
            <person name="Morowitz M.J."/>
            <person name="Banfield J.F."/>
        </authorList>
    </citation>
    <scope>NUCLEOTIDE SEQUENCE [LARGE SCALE GENOMIC DNA]</scope>
    <source>
        <strain evidence="4">S2_012_000_R2_81</strain>
    </source>
</reference>
<evidence type="ECO:0000256" key="1">
    <source>
        <dbReference type="ARBA" id="ARBA00023125"/>
    </source>
</evidence>
<dbReference type="SMART" id="SM00862">
    <property type="entry name" value="Trans_reg_C"/>
    <property type="match status" value="1"/>
</dbReference>
<gene>
    <name evidence="4" type="ORF">DI603_05365</name>
</gene>
<evidence type="ECO:0000313" key="5">
    <source>
        <dbReference type="Proteomes" id="UP000249633"/>
    </source>
</evidence>
<sequence length="432" mass="45864">MEGVDPVPGSPASPALTLDALGVPLLDGRPLRLPPKERAVLGLLLRRRGEVVSKDEFAAAGWRAQAMSDESLARCISQVRRVLRPIGLRVEALYGLGYRLEGVGAAPIGRPQADAAPSQEGRSEFAHLRQLLQQRTPAAVGLAIERARGLIAAEPGYAAARVLLAEALAVASNWGQVSTPDAVSEGLDVLVDVAASESGVDAARGALLDMAWRFDEAAECFRRVQATDGGNADALLACSRHLLFTNQAARAVQLLRRVRELAPHALHIRMNLARALVQNGEGDAAVAELQQAQLEHPGQLVLLSFTLAIQALVAPRADLGLAARRMTDGLDTPPFVWTVASYVHARLGQREEALDIIDTALLCSSTTAGEASLYAAPLAALGELDRAAALLERAAEVRSGMLAMVLRDPAHADWLPHHPRGRALLRTVFGGA</sequence>
<feature type="domain" description="OmpR/PhoB-type" evidence="3">
    <location>
        <begin position="8"/>
        <end position="102"/>
    </location>
</feature>
<evidence type="ECO:0000313" key="4">
    <source>
        <dbReference type="EMBL" id="PZP34387.1"/>
    </source>
</evidence>
<dbReference type="GO" id="GO:0006355">
    <property type="term" value="P:regulation of DNA-templated transcription"/>
    <property type="evidence" value="ECO:0007669"/>
    <property type="project" value="InterPro"/>
</dbReference>
<dbReference type="GO" id="GO:0003677">
    <property type="term" value="F:DNA binding"/>
    <property type="evidence" value="ECO:0007669"/>
    <property type="project" value="UniProtKB-UniRule"/>
</dbReference>
<dbReference type="CDD" id="cd00383">
    <property type="entry name" value="trans_reg_C"/>
    <property type="match status" value="1"/>
</dbReference>
<keyword evidence="1 2" id="KW-0238">DNA-binding</keyword>
<evidence type="ECO:0000256" key="2">
    <source>
        <dbReference type="PROSITE-ProRule" id="PRU01091"/>
    </source>
</evidence>
<dbReference type="Pfam" id="PF00486">
    <property type="entry name" value="Trans_reg_C"/>
    <property type="match status" value="1"/>
</dbReference>
<dbReference type="Gene3D" id="1.25.40.10">
    <property type="entry name" value="Tetratricopeptide repeat domain"/>
    <property type="match status" value="1"/>
</dbReference>
<dbReference type="EMBL" id="QFOD01000004">
    <property type="protein sequence ID" value="PZP34387.1"/>
    <property type="molecule type" value="Genomic_DNA"/>
</dbReference>
<dbReference type="PROSITE" id="PS51755">
    <property type="entry name" value="OMPR_PHOB"/>
    <property type="match status" value="1"/>
</dbReference>
<dbReference type="InterPro" id="IPR016032">
    <property type="entry name" value="Sig_transdc_resp-reg_C-effctor"/>
</dbReference>
<dbReference type="Pfam" id="PF14559">
    <property type="entry name" value="TPR_19"/>
    <property type="match status" value="1"/>
</dbReference>
<comment type="caution">
    <text evidence="4">The sequence shown here is derived from an EMBL/GenBank/DDBJ whole genome shotgun (WGS) entry which is preliminary data.</text>
</comment>